<gene>
    <name evidence="2" type="ORF">SAMN05444362_10712</name>
</gene>
<dbReference type="Proteomes" id="UP000184480">
    <property type="component" value="Unassembled WGS sequence"/>
</dbReference>
<protein>
    <submittedName>
        <fullName evidence="2">Uncharacterized protein</fullName>
    </submittedName>
</protein>
<accession>A0A1M5C3C1</accession>
<keyword evidence="3" id="KW-1185">Reference proteome</keyword>
<evidence type="ECO:0000313" key="3">
    <source>
        <dbReference type="Proteomes" id="UP000184480"/>
    </source>
</evidence>
<dbReference type="STRING" id="1346286.SAMN05444362_10712"/>
<dbReference type="RefSeq" id="WP_062179244.1">
    <property type="nucleotide sequence ID" value="NZ_BBXL01000007.1"/>
</dbReference>
<evidence type="ECO:0000256" key="1">
    <source>
        <dbReference type="SAM" id="MobiDB-lite"/>
    </source>
</evidence>
<name>A0A1M5C3C1_9BACT</name>
<reference evidence="3" key="1">
    <citation type="submission" date="2016-11" db="EMBL/GenBank/DDBJ databases">
        <authorList>
            <person name="Varghese N."/>
            <person name="Submissions S."/>
        </authorList>
    </citation>
    <scope>NUCLEOTIDE SEQUENCE [LARGE SCALE GENOMIC DNA]</scope>
    <source>
        <strain evidence="3">DSM 27370</strain>
    </source>
</reference>
<dbReference type="AlphaFoldDB" id="A0A1M5C3C1"/>
<sequence length="94" mass="11124">METKVRIKFDKLYGETIRAYLIYFNEKEIWLPKKLCRNFTLNKKLGGHVVIPVWLYREKLGCDPEPDEYDTIVTRHVPDKQSPVSDNSIPDLEK</sequence>
<organism evidence="2 3">
    <name type="scientific">Dysgonomonas macrotermitis</name>
    <dbReference type="NCBI Taxonomy" id="1346286"/>
    <lineage>
        <taxon>Bacteria</taxon>
        <taxon>Pseudomonadati</taxon>
        <taxon>Bacteroidota</taxon>
        <taxon>Bacteroidia</taxon>
        <taxon>Bacteroidales</taxon>
        <taxon>Dysgonomonadaceae</taxon>
        <taxon>Dysgonomonas</taxon>
    </lineage>
</organism>
<dbReference type="EMBL" id="FQUC01000007">
    <property type="protein sequence ID" value="SHF49146.1"/>
    <property type="molecule type" value="Genomic_DNA"/>
</dbReference>
<feature type="region of interest" description="Disordered" evidence="1">
    <location>
        <begin position="74"/>
        <end position="94"/>
    </location>
</feature>
<proteinExistence type="predicted"/>
<evidence type="ECO:0000313" key="2">
    <source>
        <dbReference type="EMBL" id="SHF49146.1"/>
    </source>
</evidence>